<evidence type="ECO:0000256" key="1">
    <source>
        <dbReference type="ARBA" id="ARBA00004123"/>
    </source>
</evidence>
<dbReference type="PROSITE" id="PS50048">
    <property type="entry name" value="ZN2_CY6_FUNGAL_2"/>
    <property type="match status" value="1"/>
</dbReference>
<evidence type="ECO:0000256" key="8">
    <source>
        <dbReference type="SAM" id="MobiDB-lite"/>
    </source>
</evidence>
<dbReference type="Pfam" id="PF04082">
    <property type="entry name" value="Fungal_trans"/>
    <property type="match status" value="1"/>
</dbReference>
<organism evidence="10 11">
    <name type="scientific">Escovopsis weberi</name>
    <dbReference type="NCBI Taxonomy" id="150374"/>
    <lineage>
        <taxon>Eukaryota</taxon>
        <taxon>Fungi</taxon>
        <taxon>Dikarya</taxon>
        <taxon>Ascomycota</taxon>
        <taxon>Pezizomycotina</taxon>
        <taxon>Sordariomycetes</taxon>
        <taxon>Hypocreomycetidae</taxon>
        <taxon>Hypocreales</taxon>
        <taxon>Hypocreaceae</taxon>
        <taxon>Escovopsis</taxon>
    </lineage>
</organism>
<dbReference type="OrthoDB" id="5416384at2759"/>
<dbReference type="GO" id="GO:0006351">
    <property type="term" value="P:DNA-templated transcription"/>
    <property type="evidence" value="ECO:0007669"/>
    <property type="project" value="InterPro"/>
</dbReference>
<protein>
    <submittedName>
        <fullName evidence="10">Positive regulator of purine utilization</fullName>
    </submittedName>
</protein>
<keyword evidence="7" id="KW-0539">Nucleus</keyword>
<dbReference type="GO" id="GO:0045944">
    <property type="term" value="P:positive regulation of transcription by RNA polymerase II"/>
    <property type="evidence" value="ECO:0007669"/>
    <property type="project" value="TreeGrafter"/>
</dbReference>
<evidence type="ECO:0000313" key="10">
    <source>
        <dbReference type="EMBL" id="KOS16665.1"/>
    </source>
</evidence>
<dbReference type="Pfam" id="PF00172">
    <property type="entry name" value="Zn_clus"/>
    <property type="match status" value="1"/>
</dbReference>
<evidence type="ECO:0000256" key="3">
    <source>
        <dbReference type="ARBA" id="ARBA00022833"/>
    </source>
</evidence>
<feature type="domain" description="Zn(2)-C6 fungal-type" evidence="9">
    <location>
        <begin position="50"/>
        <end position="80"/>
    </location>
</feature>
<dbReference type="PANTHER" id="PTHR47782:SF8">
    <property type="entry name" value="ZN(II)2CYS6 TRANSCRIPTION FACTOR (EUROFUNG)"/>
    <property type="match status" value="1"/>
</dbReference>
<sequence>MDPAHIFRQGLGTVPPRPAHNYAQYRKWPQARDDFSDGDYGPRVAHTLTACCRCRQRKTRCDPTLPRCIPCERSGSVCEYLDAARGYKINRNYVIKLQDKVMALEAELRQYTDEEGDHPPTSEDLVRPGGMIRLRGDDETPRYLGPTSGIAMTRLIMAEAKRYTDTNKISELIPEVRARSQTRSSYPMMANHPLDDLPKRDVANGLVEIYFRKTQVSRLALHERVFASDLDAVYNGDNDPYKTFLVRMVIAIGLQKLKTQYAGLADGYYMAAMRTIEEVIRPKDLKTLQCLILIVQYAMLTPTRIPMYYVNGLAVRICQQEGLTDEKTIAGFNLDPLTVDMRRRLVWVVAAMEVELSHYMGRPSALATSSEKLNVDFFALVDDGNITLTGIHSGPPSPKKLETIHFYKMAECQVEIRKMLYEQKKSEPRSDCDPWCTFHYHQLRALMYRPSPQLPQPSTGAAHISFNSSAEMITISQKLVEFDSIDITWIFLLALNVALSTLLWATSYPEVRSAHPREEVEGLVNRALECLDRCSERWPNIPSTSQLYTIFSKACLQSYDARPGQEQQPPAFTFASPGGPNEAQQPSPDGYTQTTPTQAVPFPDEIKFMQPFGASSEPLDTFPQFSAFPLPQPAFRSNSIFCSPASSGNSRRFSYFPPDFTHMADAPPAPGDPAYLGQLPDQLPNPLSGPPESMTPPDMVTNSPSTTLSSPGLTVIQSPNLINSPARFAAQKSVSPPQKIMAVPLAQPPYQEPRGFGNAPQIPHSIPQQRPLPPPANTMSEWLSPPPQFVSPYNFVSAGNVFNDAMMNGFNDVPAPPFGFQHITAELGAQGDGLDFFRGRPGSLSHSQQLELMNTLETEGIEKVNAYLNSDTKVDPQWW</sequence>
<evidence type="ECO:0000259" key="9">
    <source>
        <dbReference type="PROSITE" id="PS50048"/>
    </source>
</evidence>
<dbReference type="SMART" id="SM00906">
    <property type="entry name" value="Fungal_trans"/>
    <property type="match status" value="1"/>
</dbReference>
<evidence type="ECO:0000256" key="5">
    <source>
        <dbReference type="ARBA" id="ARBA00023125"/>
    </source>
</evidence>
<evidence type="ECO:0000256" key="2">
    <source>
        <dbReference type="ARBA" id="ARBA00022723"/>
    </source>
</evidence>
<dbReference type="GO" id="GO:0008270">
    <property type="term" value="F:zinc ion binding"/>
    <property type="evidence" value="ECO:0007669"/>
    <property type="project" value="InterPro"/>
</dbReference>
<evidence type="ECO:0000313" key="11">
    <source>
        <dbReference type="Proteomes" id="UP000053831"/>
    </source>
</evidence>
<dbReference type="CDD" id="cd12148">
    <property type="entry name" value="fungal_TF_MHR"/>
    <property type="match status" value="1"/>
</dbReference>
<dbReference type="InterPro" id="IPR052202">
    <property type="entry name" value="Yeast_MetPath_Reg"/>
</dbReference>
<feature type="compositionally biased region" description="Low complexity" evidence="8">
    <location>
        <begin position="701"/>
        <end position="710"/>
    </location>
</feature>
<evidence type="ECO:0000256" key="7">
    <source>
        <dbReference type="ARBA" id="ARBA00023242"/>
    </source>
</evidence>
<evidence type="ECO:0000256" key="6">
    <source>
        <dbReference type="ARBA" id="ARBA00023163"/>
    </source>
</evidence>
<dbReference type="Gene3D" id="4.10.240.10">
    <property type="entry name" value="Zn(2)-C6 fungal-type DNA-binding domain"/>
    <property type="match status" value="1"/>
</dbReference>
<dbReference type="SUPFAM" id="SSF57701">
    <property type="entry name" value="Zn2/Cys6 DNA-binding domain"/>
    <property type="match status" value="1"/>
</dbReference>
<dbReference type="GO" id="GO:0043565">
    <property type="term" value="F:sequence-specific DNA binding"/>
    <property type="evidence" value="ECO:0007669"/>
    <property type="project" value="TreeGrafter"/>
</dbReference>
<comment type="caution">
    <text evidence="10">The sequence shown here is derived from an EMBL/GenBank/DDBJ whole genome shotgun (WGS) entry which is preliminary data.</text>
</comment>
<dbReference type="InterPro" id="IPR036864">
    <property type="entry name" value="Zn2-C6_fun-type_DNA-bd_sf"/>
</dbReference>
<feature type="compositionally biased region" description="Polar residues" evidence="8">
    <location>
        <begin position="582"/>
        <end position="598"/>
    </location>
</feature>
<dbReference type="PROSITE" id="PS00463">
    <property type="entry name" value="ZN2_CY6_FUNGAL_1"/>
    <property type="match status" value="1"/>
</dbReference>
<dbReference type="InterPro" id="IPR001138">
    <property type="entry name" value="Zn2Cys6_DnaBD"/>
</dbReference>
<accession>A0A0M9VRI5</accession>
<proteinExistence type="predicted"/>
<dbReference type="GO" id="GO:0005634">
    <property type="term" value="C:nucleus"/>
    <property type="evidence" value="ECO:0007669"/>
    <property type="project" value="UniProtKB-SubCell"/>
</dbReference>
<dbReference type="EMBL" id="LGSR01000029">
    <property type="protein sequence ID" value="KOS16665.1"/>
    <property type="molecule type" value="Genomic_DNA"/>
</dbReference>
<keyword evidence="4" id="KW-0805">Transcription regulation</keyword>
<keyword evidence="2" id="KW-0479">Metal-binding</keyword>
<feature type="region of interest" description="Disordered" evidence="8">
    <location>
        <begin position="680"/>
        <end position="710"/>
    </location>
</feature>
<dbReference type="InterPro" id="IPR007219">
    <property type="entry name" value="XnlR_reg_dom"/>
</dbReference>
<keyword evidence="6" id="KW-0804">Transcription</keyword>
<feature type="region of interest" description="Disordered" evidence="8">
    <location>
        <begin position="562"/>
        <end position="598"/>
    </location>
</feature>
<dbReference type="GO" id="GO:0000981">
    <property type="term" value="F:DNA-binding transcription factor activity, RNA polymerase II-specific"/>
    <property type="evidence" value="ECO:0007669"/>
    <property type="project" value="InterPro"/>
</dbReference>
<comment type="subcellular location">
    <subcellularLocation>
        <location evidence="1">Nucleus</location>
    </subcellularLocation>
</comment>
<name>A0A0M9VRI5_ESCWE</name>
<reference evidence="10 11" key="1">
    <citation type="submission" date="2015-07" db="EMBL/GenBank/DDBJ databases">
        <title>The genome of the fungus Escovopsis weberi, a specialized disease agent of ant agriculture.</title>
        <authorList>
            <person name="de Man T.J."/>
            <person name="Stajich J.E."/>
            <person name="Kubicek C.P."/>
            <person name="Chenthamara K."/>
            <person name="Atanasova L."/>
            <person name="Druzhinina I.S."/>
            <person name="Birnbaum S."/>
            <person name="Barribeau S.M."/>
            <person name="Teiling C."/>
            <person name="Suen G."/>
            <person name="Currie C."/>
            <person name="Gerardo N.M."/>
        </authorList>
    </citation>
    <scope>NUCLEOTIDE SEQUENCE [LARGE SCALE GENOMIC DNA]</scope>
</reference>
<gene>
    <name evidence="10" type="ORF">ESCO_004700</name>
</gene>
<dbReference type="Proteomes" id="UP000053831">
    <property type="component" value="Unassembled WGS sequence"/>
</dbReference>
<dbReference type="SMART" id="SM00066">
    <property type="entry name" value="GAL4"/>
    <property type="match status" value="1"/>
</dbReference>
<dbReference type="CDD" id="cd00067">
    <property type="entry name" value="GAL4"/>
    <property type="match status" value="1"/>
</dbReference>
<dbReference type="STRING" id="150374.A0A0M9VRI5"/>
<dbReference type="AlphaFoldDB" id="A0A0M9VRI5"/>
<evidence type="ECO:0000256" key="4">
    <source>
        <dbReference type="ARBA" id="ARBA00023015"/>
    </source>
</evidence>
<keyword evidence="3" id="KW-0862">Zinc</keyword>
<keyword evidence="11" id="KW-1185">Reference proteome</keyword>
<dbReference type="PANTHER" id="PTHR47782">
    <property type="entry name" value="ZN(II)2CYS6 TRANSCRIPTION FACTOR (EUROFUNG)-RELATED"/>
    <property type="match status" value="1"/>
</dbReference>
<keyword evidence="5" id="KW-0238">DNA-binding</keyword>